<dbReference type="AlphaFoldDB" id="L7JVB8"/>
<sequence length="471" mass="54519">VTRNVSCTIFIYEKPGENCKRMAYIPNGNIKTKISIFERITSLKLTEESVREIKIIPRVFLINHTSFPKTEEYLRSKKNHIFLTFEDDEHSYNNEVRFSTRTSLIECISFIRVVEFWLQLDSQNTVIIRNTYRNSLSFYMLSLVRYIQDVTFDKAYEMVKENMRNVEMPKKSHRLYFENYLNGNEFKTLCLHQIVISTLPKKQIENSKPFGKPFYSLRIMEKPTISTVIHDEHHVICKVDAAVAGDVTLVLNRNNAKLFTLFLNTNSFEEGLFRFSKDDLVLDSGTILEADFTIDIIFFKTDKKSKVYDFNGKSLVISKFVGNYNENLLNRLKGEGYSKDDAMIATIVANSSTEVNKVLQKLEKKEKPKISAETSLERPYTPNDDVTLEDINLIVDIMPEKENAKTKKKMLPPKNAPKTGVTNSLTVKPFYWAVIPKSCDSIFNELDEVHTQIDFVKIRGLVLHYDRLPAA</sequence>
<accession>L7JVB8</accession>
<dbReference type="Proteomes" id="UP000011185">
    <property type="component" value="Unassembled WGS sequence"/>
</dbReference>
<dbReference type="VEuPathDB" id="MicrosporidiaDB:THOM_1671"/>
<keyword evidence="2" id="KW-1185">Reference proteome</keyword>
<evidence type="ECO:0000313" key="2">
    <source>
        <dbReference type="Proteomes" id="UP000011185"/>
    </source>
</evidence>
<organism evidence="1 2">
    <name type="scientific">Trachipleistophora hominis</name>
    <name type="common">Microsporidian parasite</name>
    <dbReference type="NCBI Taxonomy" id="72359"/>
    <lineage>
        <taxon>Eukaryota</taxon>
        <taxon>Fungi</taxon>
        <taxon>Fungi incertae sedis</taxon>
        <taxon>Microsporidia</taxon>
        <taxon>Pleistophoridae</taxon>
        <taxon>Trachipleistophora</taxon>
    </lineage>
</organism>
<feature type="non-terminal residue" evidence="1">
    <location>
        <position position="1"/>
    </location>
</feature>
<protein>
    <submittedName>
        <fullName evidence="1">Uncharacterized protein</fullName>
    </submittedName>
</protein>
<dbReference type="InParanoid" id="L7JVB8"/>
<evidence type="ECO:0000313" key="1">
    <source>
        <dbReference type="EMBL" id="ELQ75374.1"/>
    </source>
</evidence>
<dbReference type="OrthoDB" id="5632at2759"/>
<gene>
    <name evidence="1" type="ORF">THOM_1671</name>
</gene>
<dbReference type="EMBL" id="JH993966">
    <property type="protein sequence ID" value="ELQ75374.1"/>
    <property type="molecule type" value="Genomic_DNA"/>
</dbReference>
<dbReference type="HOGENOM" id="CLU_580849_0_0_1"/>
<reference evidence="1 2" key="1">
    <citation type="journal article" date="2012" name="PLoS Pathog.">
        <title>The genome of the obligate intracellular parasite Trachipleistophora hominis: new insights into microsporidian genome dynamics and reductive evolution.</title>
        <authorList>
            <person name="Heinz E."/>
            <person name="Williams T.A."/>
            <person name="Nakjang S."/>
            <person name="Noel C.J."/>
            <person name="Swan D.C."/>
            <person name="Goldberg A.V."/>
            <person name="Harris S.R."/>
            <person name="Weinmaier T."/>
            <person name="Markert S."/>
            <person name="Becher D."/>
            <person name="Bernhardt J."/>
            <person name="Dagan T."/>
            <person name="Hacker C."/>
            <person name="Lucocq J.M."/>
            <person name="Schweder T."/>
            <person name="Rattei T."/>
            <person name="Hall N."/>
            <person name="Hirt R.P."/>
            <person name="Embley T.M."/>
        </authorList>
    </citation>
    <scope>NUCLEOTIDE SEQUENCE [LARGE SCALE GENOMIC DNA]</scope>
</reference>
<name>L7JVB8_TRAHO</name>
<proteinExistence type="predicted"/>